<keyword evidence="2 7" id="KW-0812">Transmembrane</keyword>
<keyword evidence="4 7" id="KW-0472">Membrane</keyword>
<proteinExistence type="inferred from homology"/>
<accession>A0A6A6E2E8</accession>
<name>A0A6A6E2E8_9PEZI</name>
<dbReference type="AlphaFoldDB" id="A0A6A6E2E8"/>
<evidence type="ECO:0000256" key="2">
    <source>
        <dbReference type="ARBA" id="ARBA00022692"/>
    </source>
</evidence>
<dbReference type="PANTHER" id="PTHR33048">
    <property type="entry name" value="PTH11-LIKE INTEGRAL MEMBRANE PROTEIN (AFU_ORTHOLOGUE AFUA_5G11245)"/>
    <property type="match status" value="1"/>
</dbReference>
<feature type="transmembrane region" description="Helical" evidence="7">
    <location>
        <begin position="119"/>
        <end position="139"/>
    </location>
</feature>
<dbReference type="InterPro" id="IPR049326">
    <property type="entry name" value="Rhodopsin_dom_fungi"/>
</dbReference>
<protein>
    <recommendedName>
        <fullName evidence="8">Rhodopsin domain-containing protein</fullName>
    </recommendedName>
</protein>
<feature type="domain" description="Rhodopsin" evidence="8">
    <location>
        <begin position="52"/>
        <end position="290"/>
    </location>
</feature>
<gene>
    <name evidence="9" type="ORF">K469DRAFT_152150</name>
</gene>
<dbReference type="Proteomes" id="UP000800200">
    <property type="component" value="Unassembled WGS sequence"/>
</dbReference>
<evidence type="ECO:0000256" key="6">
    <source>
        <dbReference type="SAM" id="MobiDB-lite"/>
    </source>
</evidence>
<evidence type="ECO:0000313" key="10">
    <source>
        <dbReference type="Proteomes" id="UP000800200"/>
    </source>
</evidence>
<feature type="region of interest" description="Disordered" evidence="6">
    <location>
        <begin position="311"/>
        <end position="345"/>
    </location>
</feature>
<dbReference type="GO" id="GO:0016020">
    <property type="term" value="C:membrane"/>
    <property type="evidence" value="ECO:0007669"/>
    <property type="project" value="UniProtKB-SubCell"/>
</dbReference>
<dbReference type="Pfam" id="PF20684">
    <property type="entry name" value="Fung_rhodopsin"/>
    <property type="match status" value="1"/>
</dbReference>
<feature type="transmembrane region" description="Helical" evidence="7">
    <location>
        <begin position="34"/>
        <end position="56"/>
    </location>
</feature>
<feature type="transmembrane region" description="Helical" evidence="7">
    <location>
        <begin position="68"/>
        <end position="89"/>
    </location>
</feature>
<sequence length="345" mass="38942">MGAMFIRRDEVVGLFPPPPGVTPNFANPPSRGHIVITANIVLSFVSTVFMGLRFYTNSFITRKRGVDDYMAVLAWLLLLGYSISCSFITKYGLGRHIWDIPFSVLNPNYMKVSTIAKTFYGTSVMFTKLSILALFLRFIPDGKLRATVHTTMVVIVIYSLLLSFQWVYRCRPLEKHWDLAITRGSCIDWLKINIFSGVMNTITDVTILVLPIPILRNIRIPIRQKIGVMIVLMTGGFVSAISIIRLKMIVDSVGSIDFTWDVCQIVWWSVEVHIAIVCACLPAGKPFFRRHFHKFIGSSYGASVGTRRQTMRSGYAQHPRSRDGDELSLNRFPDGCSDGESSYHI</sequence>
<evidence type="ECO:0000256" key="7">
    <source>
        <dbReference type="SAM" id="Phobius"/>
    </source>
</evidence>
<evidence type="ECO:0000256" key="1">
    <source>
        <dbReference type="ARBA" id="ARBA00004141"/>
    </source>
</evidence>
<dbReference type="EMBL" id="ML994631">
    <property type="protein sequence ID" value="KAF2185964.1"/>
    <property type="molecule type" value="Genomic_DNA"/>
</dbReference>
<evidence type="ECO:0000259" key="8">
    <source>
        <dbReference type="Pfam" id="PF20684"/>
    </source>
</evidence>
<evidence type="ECO:0000256" key="5">
    <source>
        <dbReference type="ARBA" id="ARBA00038359"/>
    </source>
</evidence>
<evidence type="ECO:0000256" key="4">
    <source>
        <dbReference type="ARBA" id="ARBA00023136"/>
    </source>
</evidence>
<feature type="transmembrane region" description="Helical" evidence="7">
    <location>
        <begin position="265"/>
        <end position="284"/>
    </location>
</feature>
<organism evidence="9 10">
    <name type="scientific">Zopfia rhizophila CBS 207.26</name>
    <dbReference type="NCBI Taxonomy" id="1314779"/>
    <lineage>
        <taxon>Eukaryota</taxon>
        <taxon>Fungi</taxon>
        <taxon>Dikarya</taxon>
        <taxon>Ascomycota</taxon>
        <taxon>Pezizomycotina</taxon>
        <taxon>Dothideomycetes</taxon>
        <taxon>Dothideomycetes incertae sedis</taxon>
        <taxon>Zopfiaceae</taxon>
        <taxon>Zopfia</taxon>
    </lineage>
</organism>
<dbReference type="InterPro" id="IPR052337">
    <property type="entry name" value="SAT4-like"/>
</dbReference>
<reference evidence="9" key="1">
    <citation type="journal article" date="2020" name="Stud. Mycol.">
        <title>101 Dothideomycetes genomes: a test case for predicting lifestyles and emergence of pathogens.</title>
        <authorList>
            <person name="Haridas S."/>
            <person name="Albert R."/>
            <person name="Binder M."/>
            <person name="Bloem J."/>
            <person name="Labutti K."/>
            <person name="Salamov A."/>
            <person name="Andreopoulos B."/>
            <person name="Baker S."/>
            <person name="Barry K."/>
            <person name="Bills G."/>
            <person name="Bluhm B."/>
            <person name="Cannon C."/>
            <person name="Castanera R."/>
            <person name="Culley D."/>
            <person name="Daum C."/>
            <person name="Ezra D."/>
            <person name="Gonzalez J."/>
            <person name="Henrissat B."/>
            <person name="Kuo A."/>
            <person name="Liang C."/>
            <person name="Lipzen A."/>
            <person name="Lutzoni F."/>
            <person name="Magnuson J."/>
            <person name="Mondo S."/>
            <person name="Nolan M."/>
            <person name="Ohm R."/>
            <person name="Pangilinan J."/>
            <person name="Park H.-J."/>
            <person name="Ramirez L."/>
            <person name="Alfaro M."/>
            <person name="Sun H."/>
            <person name="Tritt A."/>
            <person name="Yoshinaga Y."/>
            <person name="Zwiers L.-H."/>
            <person name="Turgeon B."/>
            <person name="Goodwin S."/>
            <person name="Spatafora J."/>
            <person name="Crous P."/>
            <person name="Grigoriev I."/>
        </authorList>
    </citation>
    <scope>NUCLEOTIDE SEQUENCE</scope>
    <source>
        <strain evidence="9">CBS 207.26</strain>
    </source>
</reference>
<dbReference type="OrthoDB" id="5429740at2759"/>
<evidence type="ECO:0000256" key="3">
    <source>
        <dbReference type="ARBA" id="ARBA00022989"/>
    </source>
</evidence>
<comment type="subcellular location">
    <subcellularLocation>
        <location evidence="1">Membrane</location>
        <topology evidence="1">Multi-pass membrane protein</topology>
    </subcellularLocation>
</comment>
<evidence type="ECO:0000313" key="9">
    <source>
        <dbReference type="EMBL" id="KAF2185964.1"/>
    </source>
</evidence>
<keyword evidence="10" id="KW-1185">Reference proteome</keyword>
<dbReference type="PANTHER" id="PTHR33048:SF124">
    <property type="entry name" value="INTEGRAL MEMBRANE PROTEIN"/>
    <property type="match status" value="1"/>
</dbReference>
<feature type="transmembrane region" description="Helical" evidence="7">
    <location>
        <begin position="226"/>
        <end position="245"/>
    </location>
</feature>
<keyword evidence="3 7" id="KW-1133">Transmembrane helix</keyword>
<feature type="transmembrane region" description="Helical" evidence="7">
    <location>
        <begin position="146"/>
        <end position="168"/>
    </location>
</feature>
<comment type="similarity">
    <text evidence="5">Belongs to the SAT4 family.</text>
</comment>